<dbReference type="Proteomes" id="UP001165143">
    <property type="component" value="Unassembled WGS sequence"/>
</dbReference>
<comment type="caution">
    <text evidence="1">The sequence shown here is derived from an EMBL/GenBank/DDBJ whole genome shotgun (WGS) entry which is preliminary data.</text>
</comment>
<evidence type="ECO:0000313" key="1">
    <source>
        <dbReference type="EMBL" id="GLW58865.1"/>
    </source>
</evidence>
<accession>A0A9W6PM85</accession>
<dbReference type="AlphaFoldDB" id="A0A9W6PM85"/>
<sequence length="61" mass="5784">MVAGSSTSARGELGVLVEAGERWAPGRAAVGAGVCHVVAEVIGVVSVIAGALRQVGGLGAG</sequence>
<dbReference type="EMBL" id="BSRX01000062">
    <property type="protein sequence ID" value="GLW58865.1"/>
    <property type="molecule type" value="Genomic_DNA"/>
</dbReference>
<protein>
    <submittedName>
        <fullName evidence="1">Uncharacterized protein</fullName>
    </submittedName>
</protein>
<proteinExistence type="predicted"/>
<evidence type="ECO:0000313" key="2">
    <source>
        <dbReference type="Proteomes" id="UP001165143"/>
    </source>
</evidence>
<organism evidence="1 2">
    <name type="scientific">Kitasatospora phosalacinea</name>
    <dbReference type="NCBI Taxonomy" id="2065"/>
    <lineage>
        <taxon>Bacteria</taxon>
        <taxon>Bacillati</taxon>
        <taxon>Actinomycetota</taxon>
        <taxon>Actinomycetes</taxon>
        <taxon>Kitasatosporales</taxon>
        <taxon>Streptomycetaceae</taxon>
        <taxon>Kitasatospora</taxon>
    </lineage>
</organism>
<name>A0A9W6PM85_9ACTN</name>
<reference evidence="1" key="1">
    <citation type="submission" date="2023-02" db="EMBL/GenBank/DDBJ databases">
        <title>Kitasatospora phosalacinea NBRC 14362.</title>
        <authorList>
            <person name="Ichikawa N."/>
            <person name="Sato H."/>
            <person name="Tonouchi N."/>
        </authorList>
    </citation>
    <scope>NUCLEOTIDE SEQUENCE</scope>
    <source>
        <strain evidence="1">NBRC 14362</strain>
    </source>
</reference>
<gene>
    <name evidence="1" type="ORF">Kpho01_68750</name>
</gene>